<proteinExistence type="predicted"/>
<dbReference type="STRING" id="43700.ENSMALP00000004198"/>
<feature type="domain" description="Liprin-beta-1/2 coiled-coil" evidence="3">
    <location>
        <begin position="102"/>
        <end position="202"/>
    </location>
</feature>
<evidence type="ECO:0000313" key="4">
    <source>
        <dbReference type="Ensembl" id="ENSMALP00000004198.1"/>
    </source>
</evidence>
<evidence type="ECO:0000313" key="5">
    <source>
        <dbReference type="Proteomes" id="UP000261600"/>
    </source>
</evidence>
<protein>
    <recommendedName>
        <fullName evidence="3">Liprin-beta-1/2 coiled-coil domain-containing protein</fullName>
    </recommendedName>
</protein>
<organism evidence="4 5">
    <name type="scientific">Monopterus albus</name>
    <name type="common">Swamp eel</name>
    <dbReference type="NCBI Taxonomy" id="43700"/>
    <lineage>
        <taxon>Eukaryota</taxon>
        <taxon>Metazoa</taxon>
        <taxon>Chordata</taxon>
        <taxon>Craniata</taxon>
        <taxon>Vertebrata</taxon>
        <taxon>Euteleostomi</taxon>
        <taxon>Actinopterygii</taxon>
        <taxon>Neopterygii</taxon>
        <taxon>Teleostei</taxon>
        <taxon>Neoteleostei</taxon>
        <taxon>Acanthomorphata</taxon>
        <taxon>Anabantaria</taxon>
        <taxon>Synbranchiformes</taxon>
        <taxon>Synbranchidae</taxon>
        <taxon>Monopterus</taxon>
    </lineage>
</organism>
<dbReference type="PANTHER" id="PTHR12587">
    <property type="entry name" value="LAR INTERACTING PROTEIN LIP -RELATED PROTEIN"/>
    <property type="match status" value="1"/>
</dbReference>
<keyword evidence="1" id="KW-0677">Repeat</keyword>
<evidence type="ECO:0000256" key="2">
    <source>
        <dbReference type="SAM" id="Coils"/>
    </source>
</evidence>
<dbReference type="Ensembl" id="ENSMALT00000004302.1">
    <property type="protein sequence ID" value="ENSMALP00000004198.1"/>
    <property type="gene ID" value="ENSMALG00000003055.1"/>
</dbReference>
<reference evidence="4" key="2">
    <citation type="submission" date="2025-09" db="UniProtKB">
        <authorList>
            <consortium name="Ensembl"/>
        </authorList>
    </citation>
    <scope>IDENTIFICATION</scope>
</reference>
<accession>A0A3Q3II01</accession>
<dbReference type="PANTHER" id="PTHR12587:SF18">
    <property type="entry name" value="LIPRIN-BETA-2"/>
    <property type="match status" value="1"/>
</dbReference>
<evidence type="ECO:0000259" key="3">
    <source>
        <dbReference type="Pfam" id="PF26022"/>
    </source>
</evidence>
<name>A0A3Q3II01_MONAL</name>
<evidence type="ECO:0000256" key="1">
    <source>
        <dbReference type="ARBA" id="ARBA00022737"/>
    </source>
</evidence>
<dbReference type="Proteomes" id="UP000261600">
    <property type="component" value="Unplaced"/>
</dbReference>
<feature type="coiled-coil region" evidence="2">
    <location>
        <begin position="98"/>
        <end position="153"/>
    </location>
</feature>
<keyword evidence="5" id="KW-1185">Reference proteome</keyword>
<dbReference type="InterPro" id="IPR029515">
    <property type="entry name" value="Liprin"/>
</dbReference>
<dbReference type="Pfam" id="PF26022">
    <property type="entry name" value="CC_Liprin_beta"/>
    <property type="match status" value="1"/>
</dbReference>
<dbReference type="InterPro" id="IPR058914">
    <property type="entry name" value="LIPB1/2_CC"/>
</dbReference>
<dbReference type="GO" id="GO:0007528">
    <property type="term" value="P:neuromuscular junction development"/>
    <property type="evidence" value="ECO:0007669"/>
    <property type="project" value="TreeGrafter"/>
</dbReference>
<reference evidence="4" key="1">
    <citation type="submission" date="2025-08" db="UniProtKB">
        <authorList>
            <consortium name="Ensembl"/>
        </authorList>
    </citation>
    <scope>IDENTIFICATION</scope>
</reference>
<dbReference type="AlphaFoldDB" id="A0A3Q3II01"/>
<sequence length="235" mass="26388">MASNASHMLEAALEQMDDIIAGKTFSFFVRASTDCPVLSSHPYFLALQLAEALRAVLEGQGSEEEHDSLRKQVSDDTANVIIKWLEIDKVNLHSNTNSESYQERLTRLEGDKESLILQVSVLTDQVEAQGVKISDLESSLVEHQQKLNSTEEMLQQELLHRTSLESQKLSLMGEVSHLKLKLADMEGRQGHGAERQHKAEVRLFTEPNSTSSCAQKVLFTVYVNNVCFFFLPEPI</sequence>
<keyword evidence="2" id="KW-0175">Coiled coil</keyword>
<dbReference type="GO" id="GO:0048786">
    <property type="term" value="C:presynaptic active zone"/>
    <property type="evidence" value="ECO:0007669"/>
    <property type="project" value="TreeGrafter"/>
</dbReference>